<dbReference type="Proteomes" id="UP000757232">
    <property type="component" value="Unassembled WGS sequence"/>
</dbReference>
<feature type="active site" description="Proton acceptor" evidence="4">
    <location>
        <position position="323"/>
    </location>
</feature>
<dbReference type="InterPro" id="IPR002641">
    <property type="entry name" value="PNPLA_dom"/>
</dbReference>
<proteinExistence type="predicted"/>
<keyword evidence="2 4" id="KW-0442">Lipid degradation</keyword>
<sequence>MLNEKVEATLPHHPIIPTALYPNRPLAIIIYFNSSRGTMQSIIYFRSSSSTTTPTSSCSTLNTPTESPLGSQFIPRFLSKASSSSSSLLKRERHPGKKTTSYPFPSVNAQSSRAPSFVSRTSVCDCDEPITYINAVTFDGGGVRGAASAKIIDIIMNDLSHATGSEVHPADYFDMFGGTSTGGLIAIMLGRLCVGTKNLLDTYFDLSSRLFKSRSKIVRSLFRGTKYSGKLAEKLFAEIAANNSAEGADATLKNSEFGAPDVFVTAVDAENASGDPIVLRSYDVGSESEAPFAHRIVDAARATTAAPAYFSAKTLGNGKVAIDGGLSVNNPTDVLISEARRKYGRGVRFGLLLSIGTGEKSPTALPACSSAASLLSFTKALGHIVTDSERTHLRVEERFKENDLGTYLRINVPVIGDVHLDDYKTIPEIVDAAEHFMGTPEMIEIRRQIVELLLRSP</sequence>
<accession>A0A9Q5HVM7</accession>
<dbReference type="PANTHER" id="PTHR24185:SF1">
    <property type="entry name" value="CALCIUM-INDEPENDENT PHOSPHOLIPASE A2-GAMMA"/>
    <property type="match status" value="1"/>
</dbReference>
<dbReference type="GO" id="GO:0016042">
    <property type="term" value="P:lipid catabolic process"/>
    <property type="evidence" value="ECO:0007669"/>
    <property type="project" value="UniProtKB-UniRule"/>
</dbReference>
<comment type="caution">
    <text evidence="7">The sequence shown here is derived from an EMBL/GenBank/DDBJ whole genome shotgun (WGS) entry which is preliminary data.</text>
</comment>
<keyword evidence="1 4" id="KW-0378">Hydrolase</keyword>
<dbReference type="GO" id="GO:0016020">
    <property type="term" value="C:membrane"/>
    <property type="evidence" value="ECO:0007669"/>
    <property type="project" value="TreeGrafter"/>
</dbReference>
<dbReference type="GO" id="GO:0047499">
    <property type="term" value="F:calcium-independent phospholipase A2 activity"/>
    <property type="evidence" value="ECO:0007669"/>
    <property type="project" value="TreeGrafter"/>
</dbReference>
<dbReference type="SUPFAM" id="SSF52151">
    <property type="entry name" value="FabD/lysophospholipase-like"/>
    <property type="match status" value="1"/>
</dbReference>
<evidence type="ECO:0000313" key="8">
    <source>
        <dbReference type="Proteomes" id="UP000757232"/>
    </source>
</evidence>
<evidence type="ECO:0000256" key="5">
    <source>
        <dbReference type="SAM" id="MobiDB-lite"/>
    </source>
</evidence>
<organism evidence="7 8">
    <name type="scientific">Sanghuangporus baumii</name>
    <name type="common">Phellinus baumii</name>
    <dbReference type="NCBI Taxonomy" id="108892"/>
    <lineage>
        <taxon>Eukaryota</taxon>
        <taxon>Fungi</taxon>
        <taxon>Dikarya</taxon>
        <taxon>Basidiomycota</taxon>
        <taxon>Agaricomycotina</taxon>
        <taxon>Agaricomycetes</taxon>
        <taxon>Hymenochaetales</taxon>
        <taxon>Hymenochaetaceae</taxon>
        <taxon>Sanghuangporus</taxon>
    </lineage>
</organism>
<feature type="domain" description="PNPLA" evidence="6">
    <location>
        <begin position="136"/>
        <end position="336"/>
    </location>
</feature>
<dbReference type="GO" id="GO:0019369">
    <property type="term" value="P:arachidonate metabolic process"/>
    <property type="evidence" value="ECO:0007669"/>
    <property type="project" value="TreeGrafter"/>
</dbReference>
<keyword evidence="3 4" id="KW-0443">Lipid metabolism</keyword>
<keyword evidence="8" id="KW-1185">Reference proteome</keyword>
<dbReference type="Pfam" id="PF01734">
    <property type="entry name" value="Patatin"/>
    <property type="match status" value="1"/>
</dbReference>
<evidence type="ECO:0000256" key="3">
    <source>
        <dbReference type="ARBA" id="ARBA00023098"/>
    </source>
</evidence>
<dbReference type="OrthoDB" id="630895at2759"/>
<dbReference type="GO" id="GO:0046486">
    <property type="term" value="P:glycerolipid metabolic process"/>
    <property type="evidence" value="ECO:0007669"/>
    <property type="project" value="UniProtKB-ARBA"/>
</dbReference>
<evidence type="ECO:0000256" key="4">
    <source>
        <dbReference type="PROSITE-ProRule" id="PRU01161"/>
    </source>
</evidence>
<evidence type="ECO:0000256" key="2">
    <source>
        <dbReference type="ARBA" id="ARBA00022963"/>
    </source>
</evidence>
<evidence type="ECO:0000313" key="7">
    <source>
        <dbReference type="EMBL" id="OCB86799.1"/>
    </source>
</evidence>
<protein>
    <submittedName>
        <fullName evidence="7">Phospholipase</fullName>
    </submittedName>
</protein>
<evidence type="ECO:0000259" key="6">
    <source>
        <dbReference type="PROSITE" id="PS51635"/>
    </source>
</evidence>
<feature type="compositionally biased region" description="Polar residues" evidence="5">
    <location>
        <begin position="98"/>
        <end position="107"/>
    </location>
</feature>
<dbReference type="PROSITE" id="PS51635">
    <property type="entry name" value="PNPLA"/>
    <property type="match status" value="1"/>
</dbReference>
<dbReference type="InterPro" id="IPR016035">
    <property type="entry name" value="Acyl_Trfase/lysoPLipase"/>
</dbReference>
<feature type="short sequence motif" description="GXSXG" evidence="4">
    <location>
        <begin position="178"/>
        <end position="182"/>
    </location>
</feature>
<feature type="region of interest" description="Disordered" evidence="5">
    <location>
        <begin position="84"/>
        <end position="107"/>
    </location>
</feature>
<feature type="short sequence motif" description="GXGXXG" evidence="4">
    <location>
        <begin position="140"/>
        <end position="145"/>
    </location>
</feature>
<dbReference type="AlphaFoldDB" id="A0A9Q5HVM7"/>
<reference evidence="7" key="1">
    <citation type="submission" date="2016-06" db="EMBL/GenBank/DDBJ databases">
        <title>Draft Genome sequence of the fungus Inonotus baumii.</title>
        <authorList>
            <person name="Zhu H."/>
            <person name="Lin W."/>
        </authorList>
    </citation>
    <scope>NUCLEOTIDE SEQUENCE</scope>
    <source>
        <strain evidence="7">821</strain>
    </source>
</reference>
<dbReference type="EMBL" id="LNZH02000198">
    <property type="protein sequence ID" value="OCB86799.1"/>
    <property type="molecule type" value="Genomic_DNA"/>
</dbReference>
<feature type="active site" description="Nucleophile" evidence="4">
    <location>
        <position position="180"/>
    </location>
</feature>
<dbReference type="PANTHER" id="PTHR24185">
    <property type="entry name" value="CALCIUM-INDEPENDENT PHOSPHOLIPASE A2-GAMMA"/>
    <property type="match status" value="1"/>
</dbReference>
<gene>
    <name evidence="7" type="ORF">A7U60_g5972</name>
</gene>
<dbReference type="Gene3D" id="3.40.1090.10">
    <property type="entry name" value="Cytosolic phospholipase A2 catalytic domain"/>
    <property type="match status" value="1"/>
</dbReference>
<evidence type="ECO:0000256" key="1">
    <source>
        <dbReference type="ARBA" id="ARBA00022801"/>
    </source>
</evidence>
<feature type="short sequence motif" description="DGA/G" evidence="4">
    <location>
        <begin position="323"/>
        <end position="325"/>
    </location>
</feature>
<name>A0A9Q5HVM7_SANBA</name>